<dbReference type="Pfam" id="PF07676">
    <property type="entry name" value="PD40"/>
    <property type="match status" value="2"/>
</dbReference>
<dbReference type="AlphaFoldDB" id="A0A2U2X2A6"/>
<accession>A0A2U2X2A6</accession>
<feature type="signal peptide" evidence="5">
    <location>
        <begin position="1"/>
        <end position="21"/>
    </location>
</feature>
<dbReference type="PROSITE" id="PS51123">
    <property type="entry name" value="OMPA_2"/>
    <property type="match status" value="1"/>
</dbReference>
<dbReference type="SUPFAM" id="SSF82171">
    <property type="entry name" value="DPP6 N-terminal domain-like"/>
    <property type="match status" value="1"/>
</dbReference>
<reference evidence="8" key="3">
    <citation type="submission" date="2018-05" db="EMBL/GenBank/DDBJ databases">
        <authorList>
            <person name="Lu D."/>
        </authorList>
    </citation>
    <scope>NUCLEOTIDE SEQUENCE [LARGE SCALE GENOMIC DNA]</scope>
    <source>
        <strain evidence="8">ZY111</strain>
    </source>
</reference>
<keyword evidence="7" id="KW-0282">Flagellum</keyword>
<dbReference type="OrthoDB" id="9809364at2"/>
<name>A0A2U2X2A6_9FLAO</name>
<dbReference type="CDD" id="cd07185">
    <property type="entry name" value="OmpA_C-like"/>
    <property type="match status" value="1"/>
</dbReference>
<dbReference type="EMBL" id="QFRI01000003">
    <property type="protein sequence ID" value="PWH81915.1"/>
    <property type="molecule type" value="Genomic_DNA"/>
</dbReference>
<dbReference type="SUPFAM" id="SSF48452">
    <property type="entry name" value="TPR-like"/>
    <property type="match status" value="1"/>
</dbReference>
<dbReference type="Gene3D" id="3.30.1330.60">
    <property type="entry name" value="OmpA-like domain"/>
    <property type="match status" value="1"/>
</dbReference>
<feature type="domain" description="OmpA-like" evidence="6">
    <location>
        <begin position="522"/>
        <end position="645"/>
    </location>
</feature>
<dbReference type="InterPro" id="IPR011042">
    <property type="entry name" value="6-blade_b-propeller_TolB-like"/>
</dbReference>
<dbReference type="InterPro" id="IPR011659">
    <property type="entry name" value="WD40"/>
</dbReference>
<feature type="chain" id="PRO_5015619373" evidence="5">
    <location>
        <begin position="22"/>
        <end position="645"/>
    </location>
</feature>
<keyword evidence="5" id="KW-0732">Signal</keyword>
<dbReference type="SUPFAM" id="SSF49464">
    <property type="entry name" value="Carboxypeptidase regulatory domain-like"/>
    <property type="match status" value="1"/>
</dbReference>
<organism evidence="7 8">
    <name type="scientific">Algibacter marinivivus</name>
    <dbReference type="NCBI Taxonomy" id="2100723"/>
    <lineage>
        <taxon>Bacteria</taxon>
        <taxon>Pseudomonadati</taxon>
        <taxon>Bacteroidota</taxon>
        <taxon>Flavobacteriia</taxon>
        <taxon>Flavobacteriales</taxon>
        <taxon>Flavobacteriaceae</taxon>
        <taxon>Algibacter</taxon>
    </lineage>
</organism>
<dbReference type="InterPro" id="IPR006664">
    <property type="entry name" value="OMP_bac"/>
</dbReference>
<keyword evidence="3" id="KW-0998">Cell outer membrane</keyword>
<dbReference type="PANTHER" id="PTHR30329:SF21">
    <property type="entry name" value="LIPOPROTEIN YIAD-RELATED"/>
    <property type="match status" value="1"/>
</dbReference>
<dbReference type="GO" id="GO:0009279">
    <property type="term" value="C:cell outer membrane"/>
    <property type="evidence" value="ECO:0007669"/>
    <property type="project" value="UniProtKB-SubCell"/>
</dbReference>
<protein>
    <submittedName>
        <fullName evidence="7">Flagellar motor protein MotB</fullName>
    </submittedName>
</protein>
<dbReference type="Gene3D" id="2.120.10.30">
    <property type="entry name" value="TolB, C-terminal domain"/>
    <property type="match status" value="1"/>
</dbReference>
<dbReference type="PANTHER" id="PTHR30329">
    <property type="entry name" value="STATOR ELEMENT OF FLAGELLAR MOTOR COMPLEX"/>
    <property type="match status" value="1"/>
</dbReference>
<keyword evidence="8" id="KW-1185">Reference proteome</keyword>
<dbReference type="Pfam" id="PF13620">
    <property type="entry name" value="CarboxypepD_reg"/>
    <property type="match status" value="1"/>
</dbReference>
<keyword evidence="7" id="KW-0969">Cilium</keyword>
<dbReference type="Proteomes" id="UP000245375">
    <property type="component" value="Unassembled WGS sequence"/>
</dbReference>
<dbReference type="Pfam" id="PF00691">
    <property type="entry name" value="OmpA"/>
    <property type="match status" value="1"/>
</dbReference>
<dbReference type="RefSeq" id="WP_109353255.1">
    <property type="nucleotide sequence ID" value="NZ_QFRI01000003.1"/>
</dbReference>
<dbReference type="InterPro" id="IPR011990">
    <property type="entry name" value="TPR-like_helical_dom_sf"/>
</dbReference>
<evidence type="ECO:0000313" key="8">
    <source>
        <dbReference type="Proteomes" id="UP000245375"/>
    </source>
</evidence>
<evidence type="ECO:0000313" key="7">
    <source>
        <dbReference type="EMBL" id="PWH81915.1"/>
    </source>
</evidence>
<evidence type="ECO:0000256" key="1">
    <source>
        <dbReference type="ARBA" id="ARBA00004442"/>
    </source>
</evidence>
<dbReference type="InterPro" id="IPR006665">
    <property type="entry name" value="OmpA-like"/>
</dbReference>
<dbReference type="Gene3D" id="1.25.40.10">
    <property type="entry name" value="Tetratricopeptide repeat domain"/>
    <property type="match status" value="1"/>
</dbReference>
<dbReference type="Gene3D" id="2.60.40.1120">
    <property type="entry name" value="Carboxypeptidase-like, regulatory domain"/>
    <property type="match status" value="1"/>
</dbReference>
<evidence type="ECO:0000259" key="6">
    <source>
        <dbReference type="PROSITE" id="PS51123"/>
    </source>
</evidence>
<gene>
    <name evidence="7" type="ORF">DIS18_11635</name>
</gene>
<dbReference type="InterPro" id="IPR050330">
    <property type="entry name" value="Bact_OuterMem_StrucFunc"/>
</dbReference>
<keyword evidence="7" id="KW-0966">Cell projection</keyword>
<sequence length="645" mass="72826">MKLKNYIITSIVLLTTFCAFAQNDMQKKADNLFNNFAFVQASNAYHDLINEGINTNYATRQLADSYAYMRNPDSAVVYYQKAVNQNSVPIEYYYNYSQALRGVKNYEASRKWMKQFKDAGGDIKEQLFLKDADFLNSIFNAKKQYFLKDIKFNSKFSDFGAYEHDGKIYFTSSRDKGDLKKHINGWDEEPFLNIYAIDKNGNDSIVTSKSRLKGKVNSVYHDGPLTITKDGKTMYFSRTDFIKNVLGRNGEGISNLKIYKASLVDGKWKNIKELPFNSNHFSNGHPALSADETKLYFASDRSGGKGGSDIYYVDINNGNYGKPQNLGSIVNTNKNERFPFINSEGALFFSSDGHPGLGLLDIYGTVSDKNDNILSVINLGTPVNSSKDDFSFFMSEDGLSGYFASNRKGGIGSDDIYAYDRIPQLNLNGTVYDSIENNPIDNASVVLLDSNNKVIAKLTTNAKGQYSINLNRDENYSVEVSKDDYINYTNSISSKSIDKNIKSITTDISMSPNAKEMEMKEVVEESITLSPIYYNYNSSKIINENIKVLDDILNTMKNLYPTMTIKIESYSDSRGSEEYNLKLSNKRANAAYNYLINNGISPNRIIENNGFGEENLINNCNNNSNCTEAEHKLNRRTQFVIVKMK</sequence>
<reference evidence="8" key="2">
    <citation type="submission" date="2018-05" db="EMBL/GenBank/DDBJ databases">
        <title>Algibacter marinivivus sp. nov., isolated from sample around a algae.</title>
        <authorList>
            <person name="Lu D."/>
        </authorList>
    </citation>
    <scope>NUCLEOTIDE SEQUENCE [LARGE SCALE GENOMIC DNA]</scope>
    <source>
        <strain evidence="8">ZY111</strain>
    </source>
</reference>
<reference evidence="7 8" key="1">
    <citation type="submission" date="2018-05" db="EMBL/GenBank/DDBJ databases">
        <title>Algibacter marinivivus sp. nov., isolated from sample around a algae.</title>
        <authorList>
            <person name="Zhong X."/>
        </authorList>
    </citation>
    <scope>NUCLEOTIDE SEQUENCE [LARGE SCALE GENOMIC DNA]</scope>
    <source>
        <strain evidence="7 8">ZY111</strain>
    </source>
</reference>
<dbReference type="InterPro" id="IPR008969">
    <property type="entry name" value="CarboxyPept-like_regulatory"/>
</dbReference>
<evidence type="ECO:0000256" key="5">
    <source>
        <dbReference type="SAM" id="SignalP"/>
    </source>
</evidence>
<dbReference type="PRINTS" id="PR01021">
    <property type="entry name" value="OMPADOMAIN"/>
</dbReference>
<proteinExistence type="predicted"/>
<evidence type="ECO:0000256" key="2">
    <source>
        <dbReference type="ARBA" id="ARBA00023136"/>
    </source>
</evidence>
<comment type="caution">
    <text evidence="7">The sequence shown here is derived from an EMBL/GenBank/DDBJ whole genome shotgun (WGS) entry which is preliminary data.</text>
</comment>
<evidence type="ECO:0000256" key="3">
    <source>
        <dbReference type="ARBA" id="ARBA00023237"/>
    </source>
</evidence>
<evidence type="ECO:0000256" key="4">
    <source>
        <dbReference type="PROSITE-ProRule" id="PRU00473"/>
    </source>
</evidence>
<dbReference type="InterPro" id="IPR036737">
    <property type="entry name" value="OmpA-like_sf"/>
</dbReference>
<keyword evidence="2 4" id="KW-0472">Membrane</keyword>
<comment type="subcellular location">
    <subcellularLocation>
        <location evidence="1">Cell outer membrane</location>
    </subcellularLocation>
</comment>
<dbReference type="SUPFAM" id="SSF103088">
    <property type="entry name" value="OmpA-like"/>
    <property type="match status" value="1"/>
</dbReference>